<dbReference type="InterPro" id="IPR029028">
    <property type="entry name" value="Alpha/beta_knot_MTases"/>
</dbReference>
<dbReference type="GO" id="GO:0002938">
    <property type="term" value="P:tRNA guanine ribose methylation"/>
    <property type="evidence" value="ECO:0007669"/>
    <property type="project" value="UniProtKB-UniRule"/>
</dbReference>
<proteinExistence type="inferred from homology"/>
<keyword evidence="4 7" id="KW-0949">S-adenosyl-L-methionine</keyword>
<dbReference type="RefSeq" id="WP_089379855.1">
    <property type="nucleotide sequence ID" value="NZ_FZNT01000001.1"/>
</dbReference>
<evidence type="ECO:0000256" key="1">
    <source>
        <dbReference type="ARBA" id="ARBA00022555"/>
    </source>
</evidence>
<comment type="catalytic activity">
    <reaction evidence="7">
        <text>guanosine(18) in tRNA + S-adenosyl-L-methionine = 2'-O-methylguanosine(18) in tRNA + S-adenosyl-L-homocysteine + H(+)</text>
        <dbReference type="Rhea" id="RHEA:20077"/>
        <dbReference type="Rhea" id="RHEA-COMP:10190"/>
        <dbReference type="Rhea" id="RHEA-COMP:10192"/>
        <dbReference type="ChEBI" id="CHEBI:15378"/>
        <dbReference type="ChEBI" id="CHEBI:57856"/>
        <dbReference type="ChEBI" id="CHEBI:59789"/>
        <dbReference type="ChEBI" id="CHEBI:74269"/>
        <dbReference type="ChEBI" id="CHEBI:74445"/>
        <dbReference type="EC" id="2.1.1.34"/>
    </reaction>
</comment>
<dbReference type="Pfam" id="PF00588">
    <property type="entry name" value="SpoU_methylase"/>
    <property type="match status" value="1"/>
</dbReference>
<comment type="similarity">
    <text evidence="7">Belongs to the class IV-like SAM-binding methyltransferase superfamily. RNA methyltransferase TrmH family.</text>
</comment>
<dbReference type="AlphaFoldDB" id="A0A238VCL7"/>
<evidence type="ECO:0000259" key="8">
    <source>
        <dbReference type="Pfam" id="PF00588"/>
    </source>
</evidence>
<evidence type="ECO:0000256" key="7">
    <source>
        <dbReference type="HAMAP-Rule" id="MF_02060"/>
    </source>
</evidence>
<dbReference type="GO" id="GO:0141100">
    <property type="term" value="F:tRNA (guanine(18)-2'-O)-methyltransferase activity"/>
    <property type="evidence" value="ECO:0007669"/>
    <property type="project" value="UniProtKB-UniRule"/>
</dbReference>
<dbReference type="Proteomes" id="UP000198384">
    <property type="component" value="Unassembled WGS sequence"/>
</dbReference>
<evidence type="ECO:0000256" key="2">
    <source>
        <dbReference type="ARBA" id="ARBA00022603"/>
    </source>
</evidence>
<dbReference type="InterPro" id="IPR001537">
    <property type="entry name" value="SpoU_MeTrfase"/>
</dbReference>
<dbReference type="Gene3D" id="3.40.1280.10">
    <property type="match status" value="1"/>
</dbReference>
<sequence length="227" mass="26276">MVDHKFIEYLEDFVTDKRKNLFKKVLNDRTRHFTVAIEDIFQPHNSSAIVRSCDIFGIQDLHVIESKYEFYASNQVAKGAQKWIDFSLYNKQDANNTLACIDDLKSKGYQIIATTPHNESCYLQDFDISKKSAFFFGVEKQGLSEHVMNNADGFLKIPMVGFTESLNISVAVAIILQSLNDRLKKSDIDWQLSDLEKSEIYLKWLKKTIKSIKKIEAHYHEKIAIQQ</sequence>
<keyword evidence="3 7" id="KW-0808">Transferase</keyword>
<keyword evidence="2 7" id="KW-0489">Methyltransferase</keyword>
<dbReference type="EC" id="2.1.1.34" evidence="7"/>
<feature type="domain" description="tRNA/rRNA methyltransferase SpoU type" evidence="8">
    <location>
        <begin position="33"/>
        <end position="176"/>
    </location>
</feature>
<dbReference type="PANTHER" id="PTHR43453:SF1">
    <property type="entry name" value="TRNA_RRNA METHYLTRANSFERASE SPOU TYPE DOMAIN-CONTAINING PROTEIN"/>
    <property type="match status" value="1"/>
</dbReference>
<name>A0A238VCL7_9FLAO</name>
<protein>
    <recommendedName>
        <fullName evidence="7">tRNA (guanosine(18)-2'-O)-methyltransferase</fullName>
        <ecNumber evidence="7">2.1.1.34</ecNumber>
    </recommendedName>
    <alternativeName>
        <fullName evidence="7">tRNA [Gm18] methyltransferase</fullName>
    </alternativeName>
</protein>
<feature type="binding site" evidence="7">
    <location>
        <position position="166"/>
    </location>
    <ligand>
        <name>S-adenosyl-L-methionine</name>
        <dbReference type="ChEBI" id="CHEBI:59789"/>
    </ligand>
</feature>
<evidence type="ECO:0000256" key="6">
    <source>
        <dbReference type="ARBA" id="ARBA00022884"/>
    </source>
</evidence>
<dbReference type="SUPFAM" id="SSF75217">
    <property type="entry name" value="alpha/beta knot"/>
    <property type="match status" value="1"/>
</dbReference>
<keyword evidence="5 7" id="KW-0819">tRNA processing</keyword>
<keyword evidence="1 7" id="KW-0820">tRNA-binding</keyword>
<dbReference type="HAMAP" id="MF_02060">
    <property type="entry name" value="tRNA_methyltr_TrmH"/>
    <property type="match status" value="1"/>
</dbReference>
<dbReference type="CDD" id="cd18092">
    <property type="entry name" value="SpoU-like_TrmH"/>
    <property type="match status" value="1"/>
</dbReference>
<dbReference type="EMBL" id="FZNT01000001">
    <property type="protein sequence ID" value="SNR31797.1"/>
    <property type="molecule type" value="Genomic_DNA"/>
</dbReference>
<dbReference type="GO" id="GO:0000049">
    <property type="term" value="F:tRNA binding"/>
    <property type="evidence" value="ECO:0007669"/>
    <property type="project" value="UniProtKB-UniRule"/>
</dbReference>
<reference evidence="9 10" key="1">
    <citation type="submission" date="2017-06" db="EMBL/GenBank/DDBJ databases">
        <authorList>
            <person name="Kim H.J."/>
            <person name="Triplett B.A."/>
        </authorList>
    </citation>
    <scope>NUCLEOTIDE SEQUENCE [LARGE SCALE GENOMIC DNA]</scope>
    <source>
        <strain evidence="9 10">DSM 29150</strain>
    </source>
</reference>
<comment type="function">
    <text evidence="7">Catalyzes the 2'-O methylation of guanosine at position 18 in tRNA.</text>
</comment>
<gene>
    <name evidence="7" type="primary">trmH</name>
    <name evidence="9" type="ORF">SAMN06265371_101186</name>
</gene>
<dbReference type="OrthoDB" id="9785673at2"/>
<organism evidence="9 10">
    <name type="scientific">Lutibacter agarilyticus</name>
    <dbReference type="NCBI Taxonomy" id="1109740"/>
    <lineage>
        <taxon>Bacteria</taxon>
        <taxon>Pseudomonadati</taxon>
        <taxon>Bacteroidota</taxon>
        <taxon>Flavobacteriia</taxon>
        <taxon>Flavobacteriales</taxon>
        <taxon>Flavobacteriaceae</taxon>
        <taxon>Lutibacter</taxon>
    </lineage>
</organism>
<evidence type="ECO:0000313" key="10">
    <source>
        <dbReference type="Proteomes" id="UP000198384"/>
    </source>
</evidence>
<evidence type="ECO:0000256" key="4">
    <source>
        <dbReference type="ARBA" id="ARBA00022691"/>
    </source>
</evidence>
<evidence type="ECO:0000256" key="3">
    <source>
        <dbReference type="ARBA" id="ARBA00022679"/>
    </source>
</evidence>
<evidence type="ECO:0000313" key="9">
    <source>
        <dbReference type="EMBL" id="SNR31797.1"/>
    </source>
</evidence>
<feature type="binding site" evidence="7">
    <location>
        <position position="114"/>
    </location>
    <ligand>
        <name>S-adenosyl-L-methionine</name>
        <dbReference type="ChEBI" id="CHEBI:59789"/>
    </ligand>
</feature>
<accession>A0A238VCL7</accession>
<feature type="binding site" evidence="7">
    <location>
        <position position="157"/>
    </location>
    <ligand>
        <name>S-adenosyl-L-methionine</name>
        <dbReference type="ChEBI" id="CHEBI:59789"/>
    </ligand>
</feature>
<dbReference type="InterPro" id="IPR033671">
    <property type="entry name" value="TrmH"/>
</dbReference>
<keyword evidence="6 7" id="KW-0694">RNA-binding</keyword>
<dbReference type="InterPro" id="IPR029026">
    <property type="entry name" value="tRNA_m1G_MTases_N"/>
</dbReference>
<comment type="caution">
    <text evidence="7">Lacks conserved residue(s) required for the propagation of feature annotation.</text>
</comment>
<dbReference type="PANTHER" id="PTHR43453">
    <property type="entry name" value="RRNA METHYLASE-LIKE"/>
    <property type="match status" value="1"/>
</dbReference>
<evidence type="ECO:0000256" key="5">
    <source>
        <dbReference type="ARBA" id="ARBA00022694"/>
    </source>
</evidence>
<keyword evidence="10" id="KW-1185">Reference proteome</keyword>